<organism evidence="2 3">
    <name type="scientific">Faecalibaculum rodentium</name>
    <dbReference type="NCBI Taxonomy" id="1702221"/>
    <lineage>
        <taxon>Bacteria</taxon>
        <taxon>Bacillati</taxon>
        <taxon>Bacillota</taxon>
        <taxon>Erysipelotrichia</taxon>
        <taxon>Erysipelotrichales</taxon>
        <taxon>Erysipelotrichaceae</taxon>
        <taxon>Faecalibaculum</taxon>
    </lineage>
</organism>
<gene>
    <name evidence="2" type="ORF">AALO17_05200</name>
</gene>
<dbReference type="EMBL" id="CP011391">
    <property type="protein sequence ID" value="AMK53654.1"/>
    <property type="molecule type" value="Genomic_DNA"/>
</dbReference>
<dbReference type="AlphaFoldDB" id="A0A140DSM7"/>
<reference evidence="2 3" key="1">
    <citation type="journal article" date="2016" name="Gut Pathog.">
        <title>Whole genome sequencing of "Faecalibaculum rodentium" ALO17, isolated from C57BL/6J laboratory mouse feces.</title>
        <authorList>
            <person name="Lim S."/>
            <person name="Chang D.H."/>
            <person name="Ahn S."/>
            <person name="Kim B.C."/>
        </authorList>
    </citation>
    <scope>NUCLEOTIDE SEQUENCE [LARGE SCALE GENOMIC DNA]</scope>
    <source>
        <strain evidence="2 3">Alo17</strain>
    </source>
</reference>
<feature type="compositionally biased region" description="Basic and acidic residues" evidence="1">
    <location>
        <begin position="8"/>
        <end position="23"/>
    </location>
</feature>
<protein>
    <submittedName>
        <fullName evidence="2">Uncharacterized protein</fullName>
    </submittedName>
</protein>
<accession>A0A140DSM7</accession>
<evidence type="ECO:0000313" key="2">
    <source>
        <dbReference type="EMBL" id="AMK53654.1"/>
    </source>
</evidence>
<sequence>MNIQQNTIRERTDGGSVETRKPPVDICRDLTPFMPDRDRNKTACFRLNPAA</sequence>
<proteinExistence type="predicted"/>
<keyword evidence="3" id="KW-1185">Reference proteome</keyword>
<dbReference type="Proteomes" id="UP000069771">
    <property type="component" value="Chromosome"/>
</dbReference>
<feature type="region of interest" description="Disordered" evidence="1">
    <location>
        <begin position="1"/>
        <end position="23"/>
    </location>
</feature>
<name>A0A140DSM7_9FIRM</name>
<dbReference type="KEGG" id="fro:AALO17_05200"/>
<dbReference type="STRING" id="1702221.AALO17_05200"/>
<evidence type="ECO:0000256" key="1">
    <source>
        <dbReference type="SAM" id="MobiDB-lite"/>
    </source>
</evidence>
<evidence type="ECO:0000313" key="3">
    <source>
        <dbReference type="Proteomes" id="UP000069771"/>
    </source>
</evidence>